<accession>A0A7Z7IV49</accession>
<sequence length="33" mass="4116">MNQHHFNLINLLQLKLLLFAFLNKFLNKEYHFL</sequence>
<reference evidence="1 2" key="1">
    <citation type="submission" date="2017-10" db="EMBL/GenBank/DDBJ databases">
        <authorList>
            <person name="Regsiter A."/>
            <person name="William W."/>
        </authorList>
    </citation>
    <scope>NUCLEOTIDE SEQUENCE [LARGE SCALE GENOMIC DNA]</scope>
    <source>
        <strain evidence="1 2">CFBP6991</strain>
    </source>
</reference>
<evidence type="ECO:0000313" key="2">
    <source>
        <dbReference type="Proteomes" id="UP000234345"/>
    </source>
</evidence>
<gene>
    <name evidence="1" type="ORF">XFF6991_4917</name>
</gene>
<comment type="caution">
    <text evidence="1">The sequence shown here is derived from an EMBL/GenBank/DDBJ whole genome shotgun (WGS) entry which is preliminary data.</text>
</comment>
<protein>
    <submittedName>
        <fullName evidence="1">Uncharacterized protein</fullName>
    </submittedName>
</protein>
<proteinExistence type="predicted"/>
<dbReference type="EMBL" id="OCZC01000016">
    <property type="protein sequence ID" value="SOO22128.1"/>
    <property type="molecule type" value="Genomic_DNA"/>
</dbReference>
<dbReference type="AlphaFoldDB" id="A0A7Z7IV49"/>
<evidence type="ECO:0000313" key="1">
    <source>
        <dbReference type="EMBL" id="SOO22128.1"/>
    </source>
</evidence>
<organism evidence="1 2">
    <name type="scientific">Xanthomonas campestris pv. phaseoli</name>
    <dbReference type="NCBI Taxonomy" id="317013"/>
    <lineage>
        <taxon>Bacteria</taxon>
        <taxon>Pseudomonadati</taxon>
        <taxon>Pseudomonadota</taxon>
        <taxon>Gammaproteobacteria</taxon>
        <taxon>Lysobacterales</taxon>
        <taxon>Lysobacteraceae</taxon>
        <taxon>Xanthomonas</taxon>
    </lineage>
</organism>
<name>A0A7Z7IV49_XANCH</name>
<dbReference type="Proteomes" id="UP000234345">
    <property type="component" value="Unassembled WGS sequence"/>
</dbReference>